<evidence type="ECO:0000256" key="4">
    <source>
        <dbReference type="ARBA" id="ARBA00022692"/>
    </source>
</evidence>
<dbReference type="PANTHER" id="PTHR45651:SF11">
    <property type="entry name" value="CYCLIC NUCLEOTIDE-GATED ION CHANNEL 20, CHLOROPLASTIC-RELATED"/>
    <property type="match status" value="1"/>
</dbReference>
<keyword evidence="13" id="KW-1185">Reference proteome</keyword>
<dbReference type="PROSITE" id="PS50042">
    <property type="entry name" value="CNMP_BINDING_3"/>
    <property type="match status" value="1"/>
</dbReference>
<dbReference type="EMBL" id="GL377569">
    <property type="protein sequence ID" value="EFJ34267.1"/>
    <property type="molecule type" value="Genomic_DNA"/>
</dbReference>
<protein>
    <submittedName>
        <fullName evidence="12">Uncharacterized protein SmCNGC5_1</fullName>
    </submittedName>
</protein>
<keyword evidence="7 10" id="KW-0472">Membrane</keyword>
<feature type="domain" description="Cyclic nucleotide-binding" evidence="11">
    <location>
        <begin position="507"/>
        <end position="615"/>
    </location>
</feature>
<evidence type="ECO:0000259" key="11">
    <source>
        <dbReference type="PROSITE" id="PS50042"/>
    </source>
</evidence>
<evidence type="ECO:0000256" key="8">
    <source>
        <dbReference type="ARBA" id="ARBA00023286"/>
    </source>
</evidence>
<evidence type="ECO:0000256" key="1">
    <source>
        <dbReference type="ARBA" id="ARBA00004141"/>
    </source>
</evidence>
<dbReference type="InterPro" id="IPR005821">
    <property type="entry name" value="Ion_trans_dom"/>
</dbReference>
<keyword evidence="4 10" id="KW-0812">Transmembrane</keyword>
<evidence type="ECO:0000256" key="7">
    <source>
        <dbReference type="ARBA" id="ARBA00023136"/>
    </source>
</evidence>
<comment type="similarity">
    <text evidence="2">Belongs to the cyclic nucleotide-gated cation channel (TC 1.A.1.5) family.</text>
</comment>
<gene>
    <name evidence="12" type="primary">SmCNGC5_1</name>
    <name evidence="12" type="ORF">SELMODRAFT_266723</name>
</gene>
<feature type="transmembrane region" description="Helical" evidence="10">
    <location>
        <begin position="95"/>
        <end position="114"/>
    </location>
</feature>
<keyword evidence="3" id="KW-0813">Transport</keyword>
<dbReference type="InterPro" id="IPR014710">
    <property type="entry name" value="RmlC-like_jellyroll"/>
</dbReference>
<evidence type="ECO:0000256" key="3">
    <source>
        <dbReference type="ARBA" id="ARBA00022448"/>
    </source>
</evidence>
<dbReference type="HOGENOM" id="CLU_013069_2_0_1"/>
<feature type="transmembrane region" description="Helical" evidence="10">
    <location>
        <begin position="239"/>
        <end position="264"/>
    </location>
</feature>
<evidence type="ECO:0000256" key="5">
    <source>
        <dbReference type="ARBA" id="ARBA00022989"/>
    </source>
</evidence>
<evidence type="ECO:0000256" key="10">
    <source>
        <dbReference type="SAM" id="Phobius"/>
    </source>
</evidence>
<dbReference type="KEGG" id="smo:SELMODRAFT_266723"/>
<organism evidence="13">
    <name type="scientific">Selaginella moellendorffii</name>
    <name type="common">Spikemoss</name>
    <dbReference type="NCBI Taxonomy" id="88036"/>
    <lineage>
        <taxon>Eukaryota</taxon>
        <taxon>Viridiplantae</taxon>
        <taxon>Streptophyta</taxon>
        <taxon>Embryophyta</taxon>
        <taxon>Tracheophyta</taxon>
        <taxon>Lycopodiopsida</taxon>
        <taxon>Selaginellales</taxon>
        <taxon>Selaginellaceae</taxon>
        <taxon>Selaginella</taxon>
    </lineage>
</organism>
<dbReference type="InterPro" id="IPR018490">
    <property type="entry name" value="cNMP-bd_dom_sf"/>
</dbReference>
<evidence type="ECO:0000313" key="12">
    <source>
        <dbReference type="EMBL" id="EFJ34267.1"/>
    </source>
</evidence>
<feature type="transmembrane region" description="Helical" evidence="10">
    <location>
        <begin position="398"/>
        <end position="421"/>
    </location>
</feature>
<dbReference type="AlphaFoldDB" id="D8QYM9"/>
<dbReference type="Gene3D" id="1.10.287.630">
    <property type="entry name" value="Helix hairpin bin"/>
    <property type="match status" value="1"/>
</dbReference>
<keyword evidence="8" id="KW-1071">Ligand-gated ion channel</keyword>
<dbReference type="GO" id="GO:0005216">
    <property type="term" value="F:monoatomic ion channel activity"/>
    <property type="evidence" value="ECO:0007669"/>
    <property type="project" value="InterPro"/>
</dbReference>
<keyword evidence="9" id="KW-0407">Ion channel</keyword>
<accession>D8QYM9</accession>
<comment type="subcellular location">
    <subcellularLocation>
        <location evidence="1">Membrane</location>
        <topology evidence="1">Multi-pass membrane protein</topology>
    </subcellularLocation>
</comment>
<dbReference type="Gramene" id="EFJ34267">
    <property type="protein sequence ID" value="EFJ34267"/>
    <property type="gene ID" value="SELMODRAFT_266723"/>
</dbReference>
<dbReference type="Gene3D" id="1.10.287.70">
    <property type="match status" value="1"/>
</dbReference>
<evidence type="ECO:0000256" key="6">
    <source>
        <dbReference type="ARBA" id="ARBA00023065"/>
    </source>
</evidence>
<dbReference type="CDD" id="cd00038">
    <property type="entry name" value="CAP_ED"/>
    <property type="match status" value="1"/>
</dbReference>
<dbReference type="eggNOG" id="KOG0498">
    <property type="taxonomic scope" value="Eukaryota"/>
</dbReference>
<dbReference type="PANTHER" id="PTHR45651">
    <property type="entry name" value="CYCLIC NUCLEOTIDE-GATED ION CHANNEL 15-RELATED-RELATED"/>
    <property type="match status" value="1"/>
</dbReference>
<dbReference type="SUPFAM" id="SSF51206">
    <property type="entry name" value="cAMP-binding domain-like"/>
    <property type="match status" value="1"/>
</dbReference>
<dbReference type="Gene3D" id="2.60.120.10">
    <property type="entry name" value="Jelly Rolls"/>
    <property type="match status" value="1"/>
</dbReference>
<dbReference type="InParanoid" id="D8QYM9"/>
<feature type="transmembrane region" description="Helical" evidence="10">
    <location>
        <begin position="271"/>
        <end position="292"/>
    </location>
</feature>
<dbReference type="SUPFAM" id="SSF81324">
    <property type="entry name" value="Voltage-gated potassium channels"/>
    <property type="match status" value="1"/>
</dbReference>
<evidence type="ECO:0000313" key="13">
    <source>
        <dbReference type="Proteomes" id="UP000001514"/>
    </source>
</evidence>
<evidence type="ECO:0000256" key="2">
    <source>
        <dbReference type="ARBA" id="ARBA00010486"/>
    </source>
</evidence>
<dbReference type="InterPro" id="IPR000595">
    <property type="entry name" value="cNMP-bd_dom"/>
</dbReference>
<dbReference type="Proteomes" id="UP000001514">
    <property type="component" value="Unassembled WGS sequence"/>
</dbReference>
<keyword evidence="5 10" id="KW-1133">Transmembrane helix</keyword>
<reference evidence="12 13" key="1">
    <citation type="journal article" date="2011" name="Science">
        <title>The Selaginella genome identifies genetic changes associated with the evolution of vascular plants.</title>
        <authorList>
            <person name="Banks J.A."/>
            <person name="Nishiyama T."/>
            <person name="Hasebe M."/>
            <person name="Bowman J.L."/>
            <person name="Gribskov M."/>
            <person name="dePamphilis C."/>
            <person name="Albert V.A."/>
            <person name="Aono N."/>
            <person name="Aoyama T."/>
            <person name="Ambrose B.A."/>
            <person name="Ashton N.W."/>
            <person name="Axtell M.J."/>
            <person name="Barker E."/>
            <person name="Barker M.S."/>
            <person name="Bennetzen J.L."/>
            <person name="Bonawitz N.D."/>
            <person name="Chapple C."/>
            <person name="Cheng C."/>
            <person name="Correa L.G."/>
            <person name="Dacre M."/>
            <person name="DeBarry J."/>
            <person name="Dreyer I."/>
            <person name="Elias M."/>
            <person name="Engstrom E.M."/>
            <person name="Estelle M."/>
            <person name="Feng L."/>
            <person name="Finet C."/>
            <person name="Floyd S.K."/>
            <person name="Frommer W.B."/>
            <person name="Fujita T."/>
            <person name="Gramzow L."/>
            <person name="Gutensohn M."/>
            <person name="Harholt J."/>
            <person name="Hattori M."/>
            <person name="Heyl A."/>
            <person name="Hirai T."/>
            <person name="Hiwatashi Y."/>
            <person name="Ishikawa M."/>
            <person name="Iwata M."/>
            <person name="Karol K.G."/>
            <person name="Koehler B."/>
            <person name="Kolukisaoglu U."/>
            <person name="Kubo M."/>
            <person name="Kurata T."/>
            <person name="Lalonde S."/>
            <person name="Li K."/>
            <person name="Li Y."/>
            <person name="Litt A."/>
            <person name="Lyons E."/>
            <person name="Manning G."/>
            <person name="Maruyama T."/>
            <person name="Michael T.P."/>
            <person name="Mikami K."/>
            <person name="Miyazaki S."/>
            <person name="Morinaga S."/>
            <person name="Murata T."/>
            <person name="Mueller-Roeber B."/>
            <person name="Nelson D.R."/>
            <person name="Obara M."/>
            <person name="Oguri Y."/>
            <person name="Olmstead R.G."/>
            <person name="Onodera N."/>
            <person name="Petersen B.L."/>
            <person name="Pils B."/>
            <person name="Prigge M."/>
            <person name="Rensing S.A."/>
            <person name="Riano-Pachon D.M."/>
            <person name="Roberts A.W."/>
            <person name="Sato Y."/>
            <person name="Scheller H.V."/>
            <person name="Schulz B."/>
            <person name="Schulz C."/>
            <person name="Shakirov E.V."/>
            <person name="Shibagaki N."/>
            <person name="Shinohara N."/>
            <person name="Shippen D.E."/>
            <person name="Soerensen I."/>
            <person name="Sotooka R."/>
            <person name="Sugimoto N."/>
            <person name="Sugita M."/>
            <person name="Sumikawa N."/>
            <person name="Tanurdzic M."/>
            <person name="Theissen G."/>
            <person name="Ulvskov P."/>
            <person name="Wakazuki S."/>
            <person name="Weng J.K."/>
            <person name="Willats W.W."/>
            <person name="Wipf D."/>
            <person name="Wolf P.G."/>
            <person name="Yang L."/>
            <person name="Zimmer A.D."/>
            <person name="Zhu Q."/>
            <person name="Mitros T."/>
            <person name="Hellsten U."/>
            <person name="Loque D."/>
            <person name="Otillar R."/>
            <person name="Salamov A."/>
            <person name="Schmutz J."/>
            <person name="Shapiro H."/>
            <person name="Lindquist E."/>
            <person name="Lucas S."/>
            <person name="Rokhsar D."/>
            <person name="Grigoriev I.V."/>
        </authorList>
    </citation>
    <scope>NUCLEOTIDE SEQUENCE [LARGE SCALE GENOMIC DNA]</scope>
</reference>
<dbReference type="OMA" id="RNACHDS"/>
<proteinExistence type="inferred from homology"/>
<dbReference type="FunCoup" id="D8QYM9">
    <property type="interactions" value="116"/>
</dbReference>
<dbReference type="GO" id="GO:0016020">
    <property type="term" value="C:membrane"/>
    <property type="evidence" value="ECO:0007669"/>
    <property type="project" value="UniProtKB-SubCell"/>
</dbReference>
<name>D8QYM9_SELML</name>
<evidence type="ECO:0000256" key="9">
    <source>
        <dbReference type="ARBA" id="ARBA00023303"/>
    </source>
</evidence>
<dbReference type="Pfam" id="PF00520">
    <property type="entry name" value="Ion_trans"/>
    <property type="match status" value="1"/>
</dbReference>
<sequence>MPPDLAGSIGFSSDFQPNRFPAFPGSDFTNHEHLIQSGPLGKCDNPLCTTCPAYLDPNFHKEEKRSVGMLREIWYHLSRGVINPHTKFVQRWNKFFVLSCLTSVFLDPLFFFLLAVKQYQKCIYIDQKASTVLLILRSITDTIYLMHILLQFRLAYVAPSVHKIERPERRFLSGREVSFATRDLVDNPRKIAWKYLTGWFLLDLLSTLPLPQIMIKLVVPRYMGAAGANYFKNVLRVTMLLQCVPRIIRVLPFLSGYTSIGFIFETAWANFVINILLYLLSGHVVGSCWYLFGLQRVNQCLHNACRNATSSRCIGDFLDCGNGTLQERLIGNAVRSLWVNNENATQCFDSPSRVFTYGIYQPAVLVTTHNNSFTRYIFSLVWGFQQISTLAGNQIPSLFIWEVVFVMTVIGLGLLLLTLLIGNMQSFLQSLGRRSLEMQLKRYEVEKWMTRRHLPPKLRRRVRQFERFHWAATTGVGEEELLEDLPEDLHRDIRRLLFTDLVQKVPLLRAMGEHSLDQIFQRLRQKLYIDGCEVARRGVHVHQMLIIVRGTLQSKNEDDSYAMLRGGDICGEELLTMSLFNSRFSKQIRAISTRTVVCQGNVEAFSIGRQALEEVSRDFKLLQDPQVQRAIRCESHFLRSWGAGKIQTLWRYRKKMRANKRWPSAIYKKE</sequence>
<keyword evidence="6" id="KW-0406">Ion transport</keyword>